<dbReference type="InterPro" id="IPR036962">
    <property type="entry name" value="Glyco_hydro_3_N_sf"/>
</dbReference>
<evidence type="ECO:0000256" key="3">
    <source>
        <dbReference type="ARBA" id="ARBA00023180"/>
    </source>
</evidence>
<dbReference type="Proteomes" id="UP001586593">
    <property type="component" value="Unassembled WGS sequence"/>
</dbReference>
<dbReference type="PANTHER" id="PTHR42721:SF3">
    <property type="entry name" value="BETA-D-XYLOSIDASE 5-RELATED"/>
    <property type="match status" value="1"/>
</dbReference>
<dbReference type="PANTHER" id="PTHR42721">
    <property type="entry name" value="SUGAR HYDROLASE-RELATED"/>
    <property type="match status" value="1"/>
</dbReference>
<dbReference type="SUPFAM" id="SSF51445">
    <property type="entry name" value="(Trans)glycosidases"/>
    <property type="match status" value="1"/>
</dbReference>
<keyword evidence="3" id="KW-0325">Glycoprotein</keyword>
<comment type="similarity">
    <text evidence="1">Belongs to the glycosyl hydrolase 3 family.</text>
</comment>
<dbReference type="EMBL" id="JAZHXJ010002214">
    <property type="protein sequence ID" value="KAL1840373.1"/>
    <property type="molecule type" value="Genomic_DNA"/>
</dbReference>
<keyword evidence="2" id="KW-0378">Hydrolase</keyword>
<sequence>MVLGLPKAKMKYPFARSAVAAVTLGVASVAAFQYPDCANGPLADTTVCDTEASPRDRAAALVALMKTSEKLVNLVDLSPGVPRIGLPPYEWWSEALHGVALSPGTSFAFQGDEFRYATSFPSPITLSAAFDDDLIYRIASVISTEARAIRAGVEDRR</sequence>
<dbReference type="InterPro" id="IPR017853">
    <property type="entry name" value="GH"/>
</dbReference>
<evidence type="ECO:0000256" key="1">
    <source>
        <dbReference type="ARBA" id="ARBA00005336"/>
    </source>
</evidence>
<dbReference type="InterPro" id="IPR044993">
    <property type="entry name" value="BXL"/>
</dbReference>
<evidence type="ECO:0000313" key="4">
    <source>
        <dbReference type="EMBL" id="KAL1840373.1"/>
    </source>
</evidence>
<name>A0ABR3VFB0_9PEZI</name>
<gene>
    <name evidence="4" type="ORF">VTK73DRAFT_3777</name>
</gene>
<protein>
    <submittedName>
        <fullName evidence="4">Uncharacterized protein</fullName>
    </submittedName>
</protein>
<dbReference type="Gene3D" id="3.20.20.300">
    <property type="entry name" value="Glycoside hydrolase, family 3, N-terminal domain"/>
    <property type="match status" value="1"/>
</dbReference>
<keyword evidence="5" id="KW-1185">Reference proteome</keyword>
<reference evidence="4 5" key="1">
    <citation type="journal article" date="2024" name="Commun. Biol.">
        <title>Comparative genomic analysis of thermophilic fungi reveals convergent evolutionary adaptations and gene losses.</title>
        <authorList>
            <person name="Steindorff A.S."/>
            <person name="Aguilar-Pontes M.V."/>
            <person name="Robinson A.J."/>
            <person name="Andreopoulos B."/>
            <person name="LaButti K."/>
            <person name="Kuo A."/>
            <person name="Mondo S."/>
            <person name="Riley R."/>
            <person name="Otillar R."/>
            <person name="Haridas S."/>
            <person name="Lipzen A."/>
            <person name="Grimwood J."/>
            <person name="Schmutz J."/>
            <person name="Clum A."/>
            <person name="Reid I.D."/>
            <person name="Moisan M.C."/>
            <person name="Butler G."/>
            <person name="Nguyen T.T.M."/>
            <person name="Dewar K."/>
            <person name="Conant G."/>
            <person name="Drula E."/>
            <person name="Henrissat B."/>
            <person name="Hansel C."/>
            <person name="Singer S."/>
            <person name="Hutchinson M.I."/>
            <person name="de Vries R.P."/>
            <person name="Natvig D.O."/>
            <person name="Powell A.J."/>
            <person name="Tsang A."/>
            <person name="Grigoriev I.V."/>
        </authorList>
    </citation>
    <scope>NUCLEOTIDE SEQUENCE [LARGE SCALE GENOMIC DNA]</scope>
    <source>
        <strain evidence="4 5">ATCC 24622</strain>
    </source>
</reference>
<evidence type="ECO:0000256" key="2">
    <source>
        <dbReference type="ARBA" id="ARBA00022801"/>
    </source>
</evidence>
<evidence type="ECO:0000313" key="5">
    <source>
        <dbReference type="Proteomes" id="UP001586593"/>
    </source>
</evidence>
<comment type="caution">
    <text evidence="4">The sequence shown here is derived from an EMBL/GenBank/DDBJ whole genome shotgun (WGS) entry which is preliminary data.</text>
</comment>
<proteinExistence type="inferred from homology"/>
<organism evidence="4 5">
    <name type="scientific">Phialemonium thermophilum</name>
    <dbReference type="NCBI Taxonomy" id="223376"/>
    <lineage>
        <taxon>Eukaryota</taxon>
        <taxon>Fungi</taxon>
        <taxon>Dikarya</taxon>
        <taxon>Ascomycota</taxon>
        <taxon>Pezizomycotina</taxon>
        <taxon>Sordariomycetes</taxon>
        <taxon>Sordariomycetidae</taxon>
        <taxon>Cephalothecales</taxon>
        <taxon>Cephalothecaceae</taxon>
        <taxon>Phialemonium</taxon>
    </lineage>
</organism>
<accession>A0ABR3VFB0</accession>